<dbReference type="STRING" id="52442.SAMN05421880_10422"/>
<dbReference type="InterPro" id="IPR007621">
    <property type="entry name" value="TPM_dom"/>
</dbReference>
<dbReference type="Pfam" id="PF04536">
    <property type="entry name" value="TPM_phosphatase"/>
    <property type="match status" value="1"/>
</dbReference>
<feature type="domain" description="TPM" evidence="2">
    <location>
        <begin position="26"/>
        <end position="148"/>
    </location>
</feature>
<keyword evidence="5" id="KW-1185">Reference proteome</keyword>
<keyword evidence="1" id="KW-0472">Membrane</keyword>
<reference evidence="3" key="2">
    <citation type="submission" date="2021-02" db="EMBL/GenBank/DDBJ databases">
        <authorList>
            <person name="Han P."/>
        </authorList>
    </citation>
    <scope>NUCLEOTIDE SEQUENCE</scope>
    <source>
        <strain evidence="3">Nitrosomonas nitrosa 18-3D</strain>
    </source>
</reference>
<organism evidence="4 5">
    <name type="scientific">Nitrosomonas nitrosa</name>
    <dbReference type="NCBI Taxonomy" id="52442"/>
    <lineage>
        <taxon>Bacteria</taxon>
        <taxon>Pseudomonadati</taxon>
        <taxon>Pseudomonadota</taxon>
        <taxon>Betaproteobacteria</taxon>
        <taxon>Nitrosomonadales</taxon>
        <taxon>Nitrosomonadaceae</taxon>
        <taxon>Nitrosomonas</taxon>
    </lineage>
</organism>
<feature type="transmembrane region" description="Helical" evidence="1">
    <location>
        <begin position="171"/>
        <end position="191"/>
    </location>
</feature>
<dbReference type="Proteomes" id="UP000199561">
    <property type="component" value="Unassembled WGS sequence"/>
</dbReference>
<protein>
    <recommendedName>
        <fullName evidence="2">TPM domain-containing protein</fullName>
    </recommendedName>
</protein>
<sequence length="281" mass="29873">MVFFAPLSLSMTAMTEVGVPPLQSRVTDLTQTLSEREIAQLERMLTDFETEKGSQIAVLIVPTTQPETIEQYSIRVAEAWKLGRKGTDDGVLLLVAKQDRALRIEVGYGLEGALPDAIARRIIDEIIAPAFQQGNFFGGLRAGIEQIIGIIKGEPLPLPHSQYDRGASSELGIIGDNFIPILLVFLVLGKMMQTLLGRLAGAAITGSMAGVIIWLLFSSLAVAILIALVIFLISLFENSSRGYYRGGRGGWPRGRFGGGFGGGGFSGGGGSFGGGGASGRW</sequence>
<evidence type="ECO:0000256" key="1">
    <source>
        <dbReference type="SAM" id="Phobius"/>
    </source>
</evidence>
<dbReference type="PANTHER" id="PTHR30373:SF2">
    <property type="entry name" value="UPF0603 PROTEIN YGCG"/>
    <property type="match status" value="1"/>
</dbReference>
<name>A0A1I4MD64_9PROT</name>
<evidence type="ECO:0000313" key="5">
    <source>
        <dbReference type="Proteomes" id="UP000199561"/>
    </source>
</evidence>
<reference evidence="4 5" key="1">
    <citation type="submission" date="2016-10" db="EMBL/GenBank/DDBJ databases">
        <authorList>
            <person name="de Groot N.N."/>
        </authorList>
    </citation>
    <scope>NUCLEOTIDE SEQUENCE [LARGE SCALE GENOMIC DNA]</scope>
    <source>
        <strain evidence="4 5">Nm146</strain>
    </source>
</reference>
<proteinExistence type="predicted"/>
<accession>A0A1I4MD64</accession>
<dbReference type="Proteomes" id="UP000601736">
    <property type="component" value="Unassembled WGS sequence"/>
</dbReference>
<evidence type="ECO:0000313" key="3">
    <source>
        <dbReference type="EMBL" id="CAE6517728.1"/>
    </source>
</evidence>
<dbReference type="AlphaFoldDB" id="A0A1I4MD64"/>
<gene>
    <name evidence="3" type="ORF">NMYAN_80120</name>
    <name evidence="4" type="ORF">SAMN05421880_10422</name>
</gene>
<evidence type="ECO:0000259" key="2">
    <source>
        <dbReference type="Pfam" id="PF04536"/>
    </source>
</evidence>
<evidence type="ECO:0000313" key="4">
    <source>
        <dbReference type="EMBL" id="SFM00965.1"/>
    </source>
</evidence>
<dbReference type="EMBL" id="CAJNAP010000054">
    <property type="protein sequence ID" value="CAE6517728.1"/>
    <property type="molecule type" value="Genomic_DNA"/>
</dbReference>
<keyword evidence="1" id="KW-0812">Transmembrane</keyword>
<dbReference type="EMBL" id="FOUF01000004">
    <property type="protein sequence ID" value="SFM00965.1"/>
    <property type="molecule type" value="Genomic_DNA"/>
</dbReference>
<feature type="transmembrane region" description="Helical" evidence="1">
    <location>
        <begin position="211"/>
        <end position="236"/>
    </location>
</feature>
<dbReference type="Gene3D" id="3.10.310.50">
    <property type="match status" value="1"/>
</dbReference>
<dbReference type="PANTHER" id="PTHR30373">
    <property type="entry name" value="UPF0603 PROTEIN YGCG"/>
    <property type="match status" value="1"/>
</dbReference>
<keyword evidence="1" id="KW-1133">Transmembrane helix</keyword>